<dbReference type="PROSITE" id="PS50404">
    <property type="entry name" value="GST_NTER"/>
    <property type="match status" value="1"/>
</dbReference>
<feature type="domain" description="GST N-terminal" evidence="1">
    <location>
        <begin position="1"/>
        <end position="82"/>
    </location>
</feature>
<dbReference type="GO" id="GO:0016740">
    <property type="term" value="F:transferase activity"/>
    <property type="evidence" value="ECO:0007669"/>
    <property type="project" value="UniProtKB-KW"/>
</dbReference>
<dbReference type="PANTHER" id="PTHR43968">
    <property type="match status" value="1"/>
</dbReference>
<evidence type="ECO:0000259" key="1">
    <source>
        <dbReference type="PROSITE" id="PS50404"/>
    </source>
</evidence>
<dbReference type="Gene3D" id="1.20.1050.10">
    <property type="match status" value="1"/>
</dbReference>
<dbReference type="InterPro" id="IPR036282">
    <property type="entry name" value="Glutathione-S-Trfase_C_sf"/>
</dbReference>
<reference evidence="3 4" key="1">
    <citation type="submission" date="2018-11" db="EMBL/GenBank/DDBJ databases">
        <title>Genomic Encyclopedia of Type Strains, Phase IV (KMG-IV): sequencing the most valuable type-strain genomes for metagenomic binning, comparative biology and taxonomic classification.</title>
        <authorList>
            <person name="Goeker M."/>
        </authorList>
    </citation>
    <scope>NUCLEOTIDE SEQUENCE [LARGE SCALE GENOMIC DNA]</scope>
    <source>
        <strain evidence="3 4">DSM 5900</strain>
    </source>
</reference>
<proteinExistence type="predicted"/>
<dbReference type="PROSITE" id="PS50405">
    <property type="entry name" value="GST_CTER"/>
    <property type="match status" value="1"/>
</dbReference>
<evidence type="ECO:0000313" key="4">
    <source>
        <dbReference type="Proteomes" id="UP000278222"/>
    </source>
</evidence>
<feature type="domain" description="GST C-terminal" evidence="2">
    <location>
        <begin position="86"/>
        <end position="204"/>
    </location>
</feature>
<dbReference type="OrthoDB" id="9795329at2"/>
<name>A0A3N1LKT2_9PROT</name>
<dbReference type="PANTHER" id="PTHR43968:SF6">
    <property type="entry name" value="GLUTATHIONE S-TRANSFERASE OMEGA"/>
    <property type="match status" value="1"/>
</dbReference>
<dbReference type="InterPro" id="IPR010987">
    <property type="entry name" value="Glutathione-S-Trfase_C-like"/>
</dbReference>
<comment type="caution">
    <text evidence="3">The sequence shown here is derived from an EMBL/GenBank/DDBJ whole genome shotgun (WGS) entry which is preliminary data.</text>
</comment>
<dbReference type="RefSeq" id="WP_123691156.1">
    <property type="nucleotide sequence ID" value="NZ_AP019700.1"/>
</dbReference>
<dbReference type="InterPro" id="IPR050983">
    <property type="entry name" value="GST_Omega/HSP26"/>
</dbReference>
<dbReference type="Pfam" id="PF13409">
    <property type="entry name" value="GST_N_2"/>
    <property type="match status" value="1"/>
</dbReference>
<dbReference type="SUPFAM" id="SSF52833">
    <property type="entry name" value="Thioredoxin-like"/>
    <property type="match status" value="1"/>
</dbReference>
<evidence type="ECO:0000259" key="2">
    <source>
        <dbReference type="PROSITE" id="PS50405"/>
    </source>
</evidence>
<dbReference type="SUPFAM" id="SSF47616">
    <property type="entry name" value="GST C-terminal domain-like"/>
    <property type="match status" value="1"/>
</dbReference>
<dbReference type="Gene3D" id="3.40.30.10">
    <property type="entry name" value="Glutaredoxin"/>
    <property type="match status" value="1"/>
</dbReference>
<dbReference type="InterPro" id="IPR004045">
    <property type="entry name" value="Glutathione_S-Trfase_N"/>
</dbReference>
<dbReference type="GO" id="GO:0005737">
    <property type="term" value="C:cytoplasm"/>
    <property type="evidence" value="ECO:0007669"/>
    <property type="project" value="TreeGrafter"/>
</dbReference>
<dbReference type="AlphaFoldDB" id="A0A3N1LKT2"/>
<dbReference type="EMBL" id="RJKX01000014">
    <property type="protein sequence ID" value="ROP91349.1"/>
    <property type="molecule type" value="Genomic_DNA"/>
</dbReference>
<organism evidence="3 4">
    <name type="scientific">Stella humosa</name>
    <dbReference type="NCBI Taxonomy" id="94"/>
    <lineage>
        <taxon>Bacteria</taxon>
        <taxon>Pseudomonadati</taxon>
        <taxon>Pseudomonadota</taxon>
        <taxon>Alphaproteobacteria</taxon>
        <taxon>Rhodospirillales</taxon>
        <taxon>Stellaceae</taxon>
        <taxon>Stella</taxon>
    </lineage>
</organism>
<sequence>MKLRYSATSPYVRKVVVLALEAGLDGRIERIPTAAAPTKPSPEISADNPLGKVPSLTTDDGQHLFDSPVICEYLDSLHEGARIFPTPGPMRWTALRQQALADGILDAALLIRYELSRPQDKQWADWSAGQQRKIVQALDALEAEAARLGDAVTIGTITIGCTLGYLDFRFAADDWRRGRPTLAAWYEKFAARPSMASTMPKDPT</sequence>
<keyword evidence="4" id="KW-1185">Reference proteome</keyword>
<dbReference type="Proteomes" id="UP000278222">
    <property type="component" value="Unassembled WGS sequence"/>
</dbReference>
<dbReference type="Pfam" id="PF13410">
    <property type="entry name" value="GST_C_2"/>
    <property type="match status" value="1"/>
</dbReference>
<dbReference type="CDD" id="cd03205">
    <property type="entry name" value="GST_C_6"/>
    <property type="match status" value="1"/>
</dbReference>
<keyword evidence="3" id="KW-0808">Transferase</keyword>
<dbReference type="InterPro" id="IPR036249">
    <property type="entry name" value="Thioredoxin-like_sf"/>
</dbReference>
<gene>
    <name evidence="3" type="ORF">EDC65_3215</name>
</gene>
<protein>
    <submittedName>
        <fullName evidence="3">Glutathione S-transferase</fullName>
    </submittedName>
</protein>
<accession>A0A3N1LKT2</accession>
<dbReference type="CDD" id="cd03049">
    <property type="entry name" value="GST_N_3"/>
    <property type="match status" value="1"/>
</dbReference>
<evidence type="ECO:0000313" key="3">
    <source>
        <dbReference type="EMBL" id="ROP91349.1"/>
    </source>
</evidence>